<evidence type="ECO:0000313" key="7">
    <source>
        <dbReference type="EMBL" id="SUM44853.1"/>
    </source>
</evidence>
<dbReference type="EMBL" id="SRLS01000003">
    <property type="protein sequence ID" value="TGE18841.1"/>
    <property type="molecule type" value="Genomic_DNA"/>
</dbReference>
<dbReference type="Pfam" id="PF03668">
    <property type="entry name" value="RapZ-like_N"/>
    <property type="match status" value="1"/>
</dbReference>
<dbReference type="AlphaFoldDB" id="A0A380G3L8"/>
<evidence type="ECO:0000256" key="2">
    <source>
        <dbReference type="ARBA" id="ARBA00022840"/>
    </source>
</evidence>
<dbReference type="RefSeq" id="WP_103298317.1">
    <property type="nucleotide sequence ID" value="NZ_JBHLXO010000001.1"/>
</dbReference>
<evidence type="ECO:0000313" key="8">
    <source>
        <dbReference type="EMBL" id="TGE18841.1"/>
    </source>
</evidence>
<dbReference type="PANTHER" id="PTHR30448">
    <property type="entry name" value="RNASE ADAPTER PROTEIN RAPZ"/>
    <property type="match status" value="1"/>
</dbReference>
<dbReference type="Proteomes" id="UP000297598">
    <property type="component" value="Unassembled WGS sequence"/>
</dbReference>
<feature type="domain" description="RapZ-like N-terminal" evidence="5">
    <location>
        <begin position="17"/>
        <end position="174"/>
    </location>
</feature>
<gene>
    <name evidence="8" type="primary">rapZ</name>
    <name evidence="8" type="ORF">BJR09_03065</name>
    <name evidence="7" type="ORF">NCTC13830_02243</name>
</gene>
<evidence type="ECO:0000256" key="1">
    <source>
        <dbReference type="ARBA" id="ARBA00022741"/>
    </source>
</evidence>
<dbReference type="PANTHER" id="PTHR30448:SF0">
    <property type="entry name" value="RNASE ADAPTER PROTEIN RAPZ"/>
    <property type="match status" value="1"/>
</dbReference>
<keyword evidence="1 4" id="KW-0547">Nucleotide-binding</keyword>
<dbReference type="InterPro" id="IPR053931">
    <property type="entry name" value="RapZ_C"/>
</dbReference>
<dbReference type="Gene3D" id="3.40.50.300">
    <property type="entry name" value="P-loop containing nucleotide triphosphate hydrolases"/>
    <property type="match status" value="1"/>
</dbReference>
<name>A0A380G3L8_9STAP</name>
<dbReference type="GeneID" id="48902809"/>
<dbReference type="EMBL" id="UHDO01000001">
    <property type="protein sequence ID" value="SUM44853.1"/>
    <property type="molecule type" value="Genomic_DNA"/>
</dbReference>
<dbReference type="SUPFAM" id="SSF52540">
    <property type="entry name" value="P-loop containing nucleoside triphosphate hydrolases"/>
    <property type="match status" value="1"/>
</dbReference>
<evidence type="ECO:0000313" key="9">
    <source>
        <dbReference type="Proteomes" id="UP000254047"/>
    </source>
</evidence>
<dbReference type="Pfam" id="PF22740">
    <property type="entry name" value="PapZ_C"/>
    <property type="match status" value="1"/>
</dbReference>
<feature type="domain" description="RapZ C-terminal" evidence="6">
    <location>
        <begin position="181"/>
        <end position="300"/>
    </location>
</feature>
<keyword evidence="10" id="KW-1185">Reference proteome</keyword>
<sequence length="308" mass="35227">MINQTDNETSEKISKSELLVVTGLSGAGKSVVIQCLEDIGFFCVDNLPPILLPKFVELMEQGNPSLQKVAIAIDLRGKELFTSLVEEIDAIKSRNDVIVDVMFLEADTEKLISRYKESRRAHPLNENGQMSLIDSILEERQLLSRIRTFANYIVDTTNLSVKELKERVKKKFKDENFKSFSINVTSFGFKHGIQMDADLVFDVRFLPNPYYVEDLRPMTGEDEAVYNYVMKWKETEIFFEKLMDLLKFMIPGYKKEGKAQLVIAIGCTGGQHRSVALAKRIGQELDEIFDYNVYVHHRDAHIESGVKK</sequence>
<evidence type="ECO:0000313" key="10">
    <source>
        <dbReference type="Proteomes" id="UP000297598"/>
    </source>
</evidence>
<reference evidence="8 10" key="2">
    <citation type="submission" date="2019-04" db="EMBL/GenBank/DDBJ databases">
        <title>Genomic characterization of Staphylococcus petrasii strains.</title>
        <authorList>
            <person name="Vrbovska V."/>
            <person name="Kovarovic V."/>
            <person name="Maslanova I."/>
            <person name="Indrakova A."/>
            <person name="Petras P."/>
            <person name="Sedo O."/>
            <person name="Svec P."/>
            <person name="Fisarova L."/>
            <person name="Sedlacek I."/>
            <person name="Doskar J."/>
            <person name="Pantucek R."/>
        </authorList>
    </citation>
    <scope>NUCLEOTIDE SEQUENCE [LARGE SCALE GENOMIC DNA]</scope>
    <source>
        <strain evidence="8 10">P5404</strain>
    </source>
</reference>
<evidence type="ECO:0000256" key="4">
    <source>
        <dbReference type="HAMAP-Rule" id="MF_00636"/>
    </source>
</evidence>
<organism evidence="7 9">
    <name type="scientific">Staphylococcus petrasii</name>
    <dbReference type="NCBI Taxonomy" id="1276936"/>
    <lineage>
        <taxon>Bacteria</taxon>
        <taxon>Bacillati</taxon>
        <taxon>Bacillota</taxon>
        <taxon>Bacilli</taxon>
        <taxon>Bacillales</taxon>
        <taxon>Staphylococcaceae</taxon>
        <taxon>Staphylococcus</taxon>
    </lineage>
</organism>
<proteinExistence type="inferred from homology"/>
<dbReference type="InterPro" id="IPR005337">
    <property type="entry name" value="RapZ-like"/>
</dbReference>
<accession>A0A380G3L8</accession>
<dbReference type="GO" id="GO:0005525">
    <property type="term" value="F:GTP binding"/>
    <property type="evidence" value="ECO:0007669"/>
    <property type="project" value="UniProtKB-UniRule"/>
</dbReference>
<dbReference type="Proteomes" id="UP000254047">
    <property type="component" value="Unassembled WGS sequence"/>
</dbReference>
<evidence type="ECO:0000259" key="6">
    <source>
        <dbReference type="Pfam" id="PF22740"/>
    </source>
</evidence>
<keyword evidence="3 4" id="KW-0342">GTP-binding</keyword>
<accession>A0A5F1B3L5</accession>
<dbReference type="InterPro" id="IPR053930">
    <property type="entry name" value="RapZ-like_N"/>
</dbReference>
<evidence type="ECO:0000256" key="3">
    <source>
        <dbReference type="ARBA" id="ARBA00023134"/>
    </source>
</evidence>
<dbReference type="NCBIfam" id="NF003828">
    <property type="entry name" value="PRK05416.1"/>
    <property type="match status" value="1"/>
</dbReference>
<dbReference type="PIRSF" id="PIRSF005052">
    <property type="entry name" value="P-loopkin"/>
    <property type="match status" value="1"/>
</dbReference>
<feature type="binding site" evidence="4">
    <location>
        <begin position="23"/>
        <end position="30"/>
    </location>
    <ligand>
        <name>ATP</name>
        <dbReference type="ChEBI" id="CHEBI:30616"/>
    </ligand>
</feature>
<reference evidence="7 9" key="1">
    <citation type="submission" date="2018-06" db="EMBL/GenBank/DDBJ databases">
        <authorList>
            <consortium name="Pathogen Informatics"/>
            <person name="Doyle S."/>
        </authorList>
    </citation>
    <scope>NUCLEOTIDE SEQUENCE [LARGE SCALE GENOMIC DNA]</scope>
    <source>
        <strain evidence="7 9">NCTC13830</strain>
    </source>
</reference>
<dbReference type="InterPro" id="IPR027417">
    <property type="entry name" value="P-loop_NTPase"/>
</dbReference>
<dbReference type="OrthoDB" id="9784461at2"/>
<evidence type="ECO:0000259" key="5">
    <source>
        <dbReference type="Pfam" id="PF03668"/>
    </source>
</evidence>
<dbReference type="GO" id="GO:0005524">
    <property type="term" value="F:ATP binding"/>
    <property type="evidence" value="ECO:0007669"/>
    <property type="project" value="UniProtKB-UniRule"/>
</dbReference>
<keyword evidence="2 4" id="KW-0067">ATP-binding</keyword>
<dbReference type="HAMAP" id="MF_00636">
    <property type="entry name" value="RapZ_like"/>
    <property type="match status" value="1"/>
</dbReference>
<feature type="binding site" evidence="4">
    <location>
        <begin position="74"/>
        <end position="77"/>
    </location>
    <ligand>
        <name>GTP</name>
        <dbReference type="ChEBI" id="CHEBI:37565"/>
    </ligand>
</feature>
<protein>
    <submittedName>
        <fullName evidence="7">ATP-binding protein</fullName>
    </submittedName>
    <submittedName>
        <fullName evidence="8">RNase adapter RapZ</fullName>
    </submittedName>
</protein>